<evidence type="ECO:0000313" key="1">
    <source>
        <dbReference type="EMBL" id="KAF0926150.1"/>
    </source>
</evidence>
<organism evidence="1 2">
    <name type="scientific">Oryza meyeriana var. granulata</name>
    <dbReference type="NCBI Taxonomy" id="110450"/>
    <lineage>
        <taxon>Eukaryota</taxon>
        <taxon>Viridiplantae</taxon>
        <taxon>Streptophyta</taxon>
        <taxon>Embryophyta</taxon>
        <taxon>Tracheophyta</taxon>
        <taxon>Spermatophyta</taxon>
        <taxon>Magnoliopsida</taxon>
        <taxon>Liliopsida</taxon>
        <taxon>Poales</taxon>
        <taxon>Poaceae</taxon>
        <taxon>BOP clade</taxon>
        <taxon>Oryzoideae</taxon>
        <taxon>Oryzeae</taxon>
        <taxon>Oryzinae</taxon>
        <taxon>Oryza</taxon>
        <taxon>Oryza meyeriana</taxon>
    </lineage>
</organism>
<protein>
    <submittedName>
        <fullName evidence="1">Uncharacterized protein</fullName>
    </submittedName>
</protein>
<dbReference type="Proteomes" id="UP000479710">
    <property type="component" value="Unassembled WGS sequence"/>
</dbReference>
<sequence>MASQLVARSKDLAFALSRAGAYAAQPLAGARALSSLPRYPAAAAAPSQPSPPVLGKILGYEPTSHLSSAQFLPFWFSTIASNASPMQKAQETCKSVAGMERSEVLKGSAVLAVAAGGFLKETPAYDVTYAGYMHPCTTMFMCESHEKTAFQLGKAELPLRSLQPPCLHGTAATPSAAARTCPATDGRRAD</sequence>
<accession>A0A6G1ENE0</accession>
<dbReference type="EMBL" id="SPHZ02000003">
    <property type="protein sequence ID" value="KAF0926150.1"/>
    <property type="molecule type" value="Genomic_DNA"/>
</dbReference>
<name>A0A6G1ENE0_9ORYZ</name>
<keyword evidence="2" id="KW-1185">Reference proteome</keyword>
<gene>
    <name evidence="1" type="ORF">E2562_021993</name>
</gene>
<dbReference type="AlphaFoldDB" id="A0A6G1ENE0"/>
<comment type="caution">
    <text evidence="1">The sequence shown here is derived from an EMBL/GenBank/DDBJ whole genome shotgun (WGS) entry which is preliminary data.</text>
</comment>
<reference evidence="1 2" key="1">
    <citation type="submission" date="2019-11" db="EMBL/GenBank/DDBJ databases">
        <title>Whole genome sequence of Oryza granulata.</title>
        <authorList>
            <person name="Li W."/>
        </authorList>
    </citation>
    <scope>NUCLEOTIDE SEQUENCE [LARGE SCALE GENOMIC DNA]</scope>
    <source>
        <strain evidence="2">cv. Menghai</strain>
        <tissue evidence="1">Leaf</tissue>
    </source>
</reference>
<proteinExistence type="predicted"/>
<evidence type="ECO:0000313" key="2">
    <source>
        <dbReference type="Proteomes" id="UP000479710"/>
    </source>
</evidence>